<dbReference type="InterPro" id="IPR022764">
    <property type="entry name" value="Peptidase_S54_rhomboid_dom"/>
</dbReference>
<evidence type="ECO:0000256" key="8">
    <source>
        <dbReference type="SAM" id="Phobius"/>
    </source>
</evidence>
<evidence type="ECO:0000256" key="5">
    <source>
        <dbReference type="ARBA" id="ARBA00022989"/>
    </source>
</evidence>
<organism evidence="10 11">
    <name type="scientific">Vulcanimicrobium alpinum</name>
    <dbReference type="NCBI Taxonomy" id="3016050"/>
    <lineage>
        <taxon>Bacteria</taxon>
        <taxon>Bacillati</taxon>
        <taxon>Vulcanimicrobiota</taxon>
        <taxon>Vulcanimicrobiia</taxon>
        <taxon>Vulcanimicrobiales</taxon>
        <taxon>Vulcanimicrobiaceae</taxon>
        <taxon>Vulcanimicrobium</taxon>
    </lineage>
</organism>
<keyword evidence="11" id="KW-1185">Reference proteome</keyword>
<proteinExistence type="inferred from homology"/>
<feature type="transmembrane region" description="Helical" evidence="8">
    <location>
        <begin position="118"/>
        <end position="138"/>
    </location>
</feature>
<feature type="transmembrane region" description="Helical" evidence="8">
    <location>
        <begin position="54"/>
        <end position="72"/>
    </location>
</feature>
<sequence length="223" mass="23638">MNLTTLLIAINVIAFVWETVSAGGFRMLTGDVTNAFLFDHGALVGLAATQYGQWWRIVTAAFLHGSLIHIAMNMFALSQVGTVCEWLFGRTRYALVYAIALVGAGVAIAYFAPRDVTVGASGAIFGLFGALVAAGLRLGARGRQLVGQVVPVIGLNLIITFTIPNISVAGHVGGLITGFLAGYVLFTMPSRQRDKAYAYAFPESAEPAADETIEQDARAEPQA</sequence>
<name>A0AAN2CAD2_UNVUL</name>
<gene>
    <name evidence="10" type="ORF">WPS_22470</name>
</gene>
<reference evidence="10 11" key="1">
    <citation type="journal article" date="2022" name="ISME Commun">
        <title>Vulcanimicrobium alpinus gen. nov. sp. nov., the first cultivated representative of the candidate phylum 'Eremiobacterota', is a metabolically versatile aerobic anoxygenic phototroph.</title>
        <authorList>
            <person name="Yabe S."/>
            <person name="Muto K."/>
            <person name="Abe K."/>
            <person name="Yokota A."/>
            <person name="Staudigel H."/>
            <person name="Tebo B.M."/>
        </authorList>
    </citation>
    <scope>NUCLEOTIDE SEQUENCE [LARGE SCALE GENOMIC DNA]</scope>
    <source>
        <strain evidence="10 11">WC8-2</strain>
    </source>
</reference>
<evidence type="ECO:0000256" key="4">
    <source>
        <dbReference type="ARBA" id="ARBA00022801"/>
    </source>
</evidence>
<comment type="subcellular location">
    <subcellularLocation>
        <location evidence="1">Membrane</location>
        <topology evidence="1">Multi-pass membrane protein</topology>
    </subcellularLocation>
</comment>
<keyword evidence="5 8" id="KW-1133">Transmembrane helix</keyword>
<comment type="similarity">
    <text evidence="2">Belongs to the peptidase S54 family.</text>
</comment>
<dbReference type="InterPro" id="IPR035952">
    <property type="entry name" value="Rhomboid-like_sf"/>
</dbReference>
<evidence type="ECO:0000313" key="11">
    <source>
        <dbReference type="Proteomes" id="UP001317532"/>
    </source>
</evidence>
<feature type="transmembrane region" description="Helical" evidence="8">
    <location>
        <begin position="169"/>
        <end position="186"/>
    </location>
</feature>
<keyword evidence="6 8" id="KW-0472">Membrane</keyword>
<accession>A0AAN2CAD2</accession>
<dbReference type="PANTHER" id="PTHR43731:SF14">
    <property type="entry name" value="PRESENILIN-ASSOCIATED RHOMBOID-LIKE PROTEIN, MITOCHONDRIAL"/>
    <property type="match status" value="1"/>
</dbReference>
<dbReference type="SUPFAM" id="SSF144091">
    <property type="entry name" value="Rhomboid-like"/>
    <property type="match status" value="1"/>
</dbReference>
<feature type="transmembrane region" description="Helical" evidence="8">
    <location>
        <begin position="145"/>
        <end position="163"/>
    </location>
</feature>
<dbReference type="RefSeq" id="WP_317994594.1">
    <property type="nucleotide sequence ID" value="NZ_AP025523.1"/>
</dbReference>
<dbReference type="Pfam" id="PF01694">
    <property type="entry name" value="Rhomboid"/>
    <property type="match status" value="1"/>
</dbReference>
<keyword evidence="4" id="KW-0378">Hydrolase</keyword>
<keyword evidence="3 8" id="KW-0812">Transmembrane</keyword>
<dbReference type="EMBL" id="AP025523">
    <property type="protein sequence ID" value="BDE06971.1"/>
    <property type="molecule type" value="Genomic_DNA"/>
</dbReference>
<dbReference type="AlphaFoldDB" id="A0AAN2CAD2"/>
<dbReference type="Gene3D" id="1.20.1540.10">
    <property type="entry name" value="Rhomboid-like"/>
    <property type="match status" value="1"/>
</dbReference>
<evidence type="ECO:0000256" key="7">
    <source>
        <dbReference type="SAM" id="MobiDB-lite"/>
    </source>
</evidence>
<protein>
    <recommendedName>
        <fullName evidence="9">Peptidase S54 rhomboid domain-containing protein</fullName>
    </recommendedName>
</protein>
<evidence type="ECO:0000256" key="3">
    <source>
        <dbReference type="ARBA" id="ARBA00022692"/>
    </source>
</evidence>
<dbReference type="KEGG" id="vab:WPS_22470"/>
<dbReference type="InterPro" id="IPR050925">
    <property type="entry name" value="Rhomboid_protease_S54"/>
</dbReference>
<feature type="region of interest" description="Disordered" evidence="7">
    <location>
        <begin position="204"/>
        <end position="223"/>
    </location>
</feature>
<evidence type="ECO:0000256" key="1">
    <source>
        <dbReference type="ARBA" id="ARBA00004141"/>
    </source>
</evidence>
<dbReference type="GO" id="GO:0016020">
    <property type="term" value="C:membrane"/>
    <property type="evidence" value="ECO:0007669"/>
    <property type="project" value="UniProtKB-SubCell"/>
</dbReference>
<evidence type="ECO:0000259" key="9">
    <source>
        <dbReference type="Pfam" id="PF01694"/>
    </source>
</evidence>
<feature type="transmembrane region" description="Helical" evidence="8">
    <location>
        <begin position="93"/>
        <end position="112"/>
    </location>
</feature>
<dbReference type="PANTHER" id="PTHR43731">
    <property type="entry name" value="RHOMBOID PROTEASE"/>
    <property type="match status" value="1"/>
</dbReference>
<evidence type="ECO:0000256" key="6">
    <source>
        <dbReference type="ARBA" id="ARBA00023136"/>
    </source>
</evidence>
<evidence type="ECO:0000256" key="2">
    <source>
        <dbReference type="ARBA" id="ARBA00009045"/>
    </source>
</evidence>
<feature type="domain" description="Peptidase S54 rhomboid" evidence="9">
    <location>
        <begin position="52"/>
        <end position="186"/>
    </location>
</feature>
<dbReference type="Proteomes" id="UP001317532">
    <property type="component" value="Chromosome"/>
</dbReference>
<dbReference type="GO" id="GO:0004252">
    <property type="term" value="F:serine-type endopeptidase activity"/>
    <property type="evidence" value="ECO:0007669"/>
    <property type="project" value="InterPro"/>
</dbReference>
<evidence type="ECO:0000313" key="10">
    <source>
        <dbReference type="EMBL" id="BDE06971.1"/>
    </source>
</evidence>